<keyword evidence="2" id="KW-0012">Acyltransferase</keyword>
<dbReference type="CDD" id="cd04301">
    <property type="entry name" value="NAT_SF"/>
    <property type="match status" value="1"/>
</dbReference>
<evidence type="ECO:0000256" key="1">
    <source>
        <dbReference type="ARBA" id="ARBA00022679"/>
    </source>
</evidence>
<dbReference type="PROSITE" id="PS51186">
    <property type="entry name" value="GNAT"/>
    <property type="match status" value="1"/>
</dbReference>
<evidence type="ECO:0000313" key="4">
    <source>
        <dbReference type="EMBL" id="MBB5489007.1"/>
    </source>
</evidence>
<accession>A0A840WB56</accession>
<dbReference type="Gene3D" id="3.40.630.30">
    <property type="match status" value="1"/>
</dbReference>
<gene>
    <name evidence="4" type="ORF">HNR07_000144</name>
</gene>
<protein>
    <submittedName>
        <fullName evidence="4">GNAT superfamily N-acetyltransferase</fullName>
    </submittedName>
</protein>
<sequence length="166" mass="17925">MSLMIRPMVPGDVNNVVEVSLAADALFAEAGLELPPDDPRDVIEHADRVLVAVAGGRVCGLAATVTLDGATHLEQIAVHPGHGRRGIGGALVEAVCANALDDGHDRVTLTTFEDVPWNGPWYERRGFGALPRARWGPELERQWEIEEAAGIMVRPRIAMVRALPVR</sequence>
<dbReference type="PANTHER" id="PTHR43877">
    <property type="entry name" value="AMINOALKYLPHOSPHONATE N-ACETYLTRANSFERASE-RELATED-RELATED"/>
    <property type="match status" value="1"/>
</dbReference>
<name>A0A840WB56_9ACTN</name>
<keyword evidence="1 4" id="KW-0808">Transferase</keyword>
<evidence type="ECO:0000256" key="2">
    <source>
        <dbReference type="ARBA" id="ARBA00023315"/>
    </source>
</evidence>
<dbReference type="Proteomes" id="UP000579647">
    <property type="component" value="Unassembled WGS sequence"/>
</dbReference>
<dbReference type="Pfam" id="PF00583">
    <property type="entry name" value="Acetyltransf_1"/>
    <property type="match status" value="1"/>
</dbReference>
<evidence type="ECO:0000259" key="3">
    <source>
        <dbReference type="PROSITE" id="PS51186"/>
    </source>
</evidence>
<feature type="domain" description="N-acetyltransferase" evidence="3">
    <location>
        <begin position="3"/>
        <end position="157"/>
    </location>
</feature>
<comment type="caution">
    <text evidence="4">The sequence shown here is derived from an EMBL/GenBank/DDBJ whole genome shotgun (WGS) entry which is preliminary data.</text>
</comment>
<dbReference type="GO" id="GO:0016747">
    <property type="term" value="F:acyltransferase activity, transferring groups other than amino-acyl groups"/>
    <property type="evidence" value="ECO:0007669"/>
    <property type="project" value="InterPro"/>
</dbReference>
<reference evidence="4 5" key="1">
    <citation type="submission" date="2020-08" db="EMBL/GenBank/DDBJ databases">
        <title>Sequencing the genomes of 1000 actinobacteria strains.</title>
        <authorList>
            <person name="Klenk H.-P."/>
        </authorList>
    </citation>
    <scope>NUCLEOTIDE SEQUENCE [LARGE SCALE GENOMIC DNA]</scope>
    <source>
        <strain evidence="4 5">DSM 44598</strain>
    </source>
</reference>
<organism evidence="4 5">
    <name type="scientific">Nocardiopsis metallicus</name>
    <dbReference type="NCBI Taxonomy" id="179819"/>
    <lineage>
        <taxon>Bacteria</taxon>
        <taxon>Bacillati</taxon>
        <taxon>Actinomycetota</taxon>
        <taxon>Actinomycetes</taxon>
        <taxon>Streptosporangiales</taxon>
        <taxon>Nocardiopsidaceae</taxon>
        <taxon>Nocardiopsis</taxon>
    </lineage>
</organism>
<dbReference type="InterPro" id="IPR016181">
    <property type="entry name" value="Acyl_CoA_acyltransferase"/>
</dbReference>
<dbReference type="EMBL" id="JACHDO010000001">
    <property type="protein sequence ID" value="MBB5489007.1"/>
    <property type="molecule type" value="Genomic_DNA"/>
</dbReference>
<dbReference type="AlphaFoldDB" id="A0A840WB56"/>
<proteinExistence type="predicted"/>
<evidence type="ECO:0000313" key="5">
    <source>
        <dbReference type="Proteomes" id="UP000579647"/>
    </source>
</evidence>
<dbReference type="InterPro" id="IPR050832">
    <property type="entry name" value="Bact_Acetyltransf"/>
</dbReference>
<dbReference type="InterPro" id="IPR000182">
    <property type="entry name" value="GNAT_dom"/>
</dbReference>
<keyword evidence="5" id="KW-1185">Reference proteome</keyword>
<dbReference type="SUPFAM" id="SSF55729">
    <property type="entry name" value="Acyl-CoA N-acyltransferases (Nat)"/>
    <property type="match status" value="1"/>
</dbReference>